<reference evidence="3" key="1">
    <citation type="submission" date="2023-10" db="EMBL/GenBank/DDBJ databases">
        <authorList>
            <person name="Chen Y."/>
            <person name="Shah S."/>
            <person name="Dougan E. K."/>
            <person name="Thang M."/>
            <person name="Chan C."/>
        </authorList>
    </citation>
    <scope>NUCLEOTIDE SEQUENCE [LARGE SCALE GENOMIC DNA]</scope>
</reference>
<evidence type="ECO:0000313" key="4">
    <source>
        <dbReference type="Proteomes" id="UP001189429"/>
    </source>
</evidence>
<organism evidence="3 4">
    <name type="scientific">Prorocentrum cordatum</name>
    <dbReference type="NCBI Taxonomy" id="2364126"/>
    <lineage>
        <taxon>Eukaryota</taxon>
        <taxon>Sar</taxon>
        <taxon>Alveolata</taxon>
        <taxon>Dinophyceae</taxon>
        <taxon>Prorocentrales</taxon>
        <taxon>Prorocentraceae</taxon>
        <taxon>Prorocentrum</taxon>
    </lineage>
</organism>
<dbReference type="Proteomes" id="UP001189429">
    <property type="component" value="Unassembled WGS sequence"/>
</dbReference>
<dbReference type="PANTHER" id="PTHR47763:SF4">
    <property type="entry name" value="ALPHA-PROTEIN KINASE VWKA"/>
    <property type="match status" value="1"/>
</dbReference>
<accession>A0ABN9TDI6</accession>
<protein>
    <recommendedName>
        <fullName evidence="5">VWFA domain-containing protein</fullName>
    </recommendedName>
</protein>
<evidence type="ECO:0000256" key="2">
    <source>
        <dbReference type="SAM" id="SignalP"/>
    </source>
</evidence>
<evidence type="ECO:0008006" key="5">
    <source>
        <dbReference type="Google" id="ProtNLM"/>
    </source>
</evidence>
<dbReference type="PANTHER" id="PTHR47763">
    <property type="entry name" value="ALPHA-PROTEIN KINASE VWKA"/>
    <property type="match status" value="1"/>
</dbReference>
<feature type="region of interest" description="Disordered" evidence="1">
    <location>
        <begin position="393"/>
        <end position="460"/>
    </location>
</feature>
<dbReference type="InterPro" id="IPR036465">
    <property type="entry name" value="vWFA_dom_sf"/>
</dbReference>
<gene>
    <name evidence="3" type="ORF">PCOR1329_LOCUS38037</name>
</gene>
<proteinExistence type="predicted"/>
<evidence type="ECO:0000256" key="1">
    <source>
        <dbReference type="SAM" id="MobiDB-lite"/>
    </source>
</evidence>
<dbReference type="EMBL" id="CAUYUJ010014610">
    <property type="protein sequence ID" value="CAK0843801.1"/>
    <property type="molecule type" value="Genomic_DNA"/>
</dbReference>
<keyword evidence="2" id="KW-0732">Signal</keyword>
<dbReference type="SUPFAM" id="SSF53300">
    <property type="entry name" value="vWA-like"/>
    <property type="match status" value="1"/>
</dbReference>
<name>A0ABN9TDI6_9DINO</name>
<comment type="caution">
    <text evidence="3">The sequence shown here is derived from an EMBL/GenBank/DDBJ whole genome shotgun (WGS) entry which is preliminary data.</text>
</comment>
<evidence type="ECO:0000313" key="3">
    <source>
        <dbReference type="EMBL" id="CAK0843801.1"/>
    </source>
</evidence>
<feature type="compositionally biased region" description="Low complexity" evidence="1">
    <location>
        <begin position="417"/>
        <end position="441"/>
    </location>
</feature>
<feature type="chain" id="PRO_5046572632" description="VWFA domain-containing protein" evidence="2">
    <location>
        <begin position="20"/>
        <end position="579"/>
    </location>
</feature>
<dbReference type="InterPro" id="IPR052969">
    <property type="entry name" value="Thr-specific_kinase-like"/>
</dbReference>
<sequence>MQSITSFLAFCAFHTQVSALALQGAGASGRAVAAGREEAALRSEMMSAMSKRQPLSRTKIFETSLNSSNDTSNETCLNETIPWLQIGFAMDCTGSTQPYLDALKTTVYDLAVEFNASVSLLQMAFLCYRDEGDVTPPRYEWAVHPDPLSHWFEDPVQLQNEIAPFYSMGGGDSPEDNAGAMGQMLHNNPWDPSAVKILMVISKDRDSMRTPYDTDASQCQLMQDIRAANISLILGHLDNGVLTSMLYDSTHKPTDPWRGCYADPSDPHQLKEVQFMGVSAHNFSSMLIEEICDTIDGPSVQVVPTPAPTDAGGATDDPHVVNLGGEKFDVNMPGSYVLVRAPRDPRLPAKLELNASVQPFAGHPCGNYIQSVELSGEWLGGQVRPSEIAIPSAEGQARLTSSPLRSPPPSATRRARTAQAVPPSAPSPCGCSGVPRRSGVPRPRPPASTSHGGASATRARSLSGRVRLVPVWRQVYADAGRAQEAQAFQFLIRGAGAGYDATLEVAQAAHQALNFRATNLRSLGFEQLGGLIGTDEHGKWVEQVSDLCRAFRARPSRLSRRVAAEPEEPGRPSMAASWD</sequence>
<keyword evidence="4" id="KW-1185">Reference proteome</keyword>
<feature type="signal peptide" evidence="2">
    <location>
        <begin position="1"/>
        <end position="19"/>
    </location>
</feature>
<feature type="region of interest" description="Disordered" evidence="1">
    <location>
        <begin position="559"/>
        <end position="579"/>
    </location>
</feature>
<dbReference type="Gene3D" id="3.40.50.410">
    <property type="entry name" value="von Willebrand factor, type A domain"/>
    <property type="match status" value="1"/>
</dbReference>